<gene>
    <name evidence="1" type="ORF">NDU88_006384</name>
</gene>
<keyword evidence="2" id="KW-1185">Reference proteome</keyword>
<dbReference type="EMBL" id="JANPWB010000012">
    <property type="protein sequence ID" value="KAJ1118189.1"/>
    <property type="molecule type" value="Genomic_DNA"/>
</dbReference>
<proteinExistence type="predicted"/>
<reference evidence="1" key="1">
    <citation type="journal article" date="2022" name="bioRxiv">
        <title>Sequencing and chromosome-scale assembly of the giantPleurodeles waltlgenome.</title>
        <authorList>
            <person name="Brown T."/>
            <person name="Elewa A."/>
            <person name="Iarovenko S."/>
            <person name="Subramanian E."/>
            <person name="Araus A.J."/>
            <person name="Petzold A."/>
            <person name="Susuki M."/>
            <person name="Suzuki K.-i.T."/>
            <person name="Hayashi T."/>
            <person name="Toyoda A."/>
            <person name="Oliveira C."/>
            <person name="Osipova E."/>
            <person name="Leigh N.D."/>
            <person name="Simon A."/>
            <person name="Yun M.H."/>
        </authorList>
    </citation>
    <scope>NUCLEOTIDE SEQUENCE</scope>
    <source>
        <strain evidence="1">20211129_DDA</strain>
        <tissue evidence="1">Liver</tissue>
    </source>
</reference>
<comment type="caution">
    <text evidence="1">The sequence shown here is derived from an EMBL/GenBank/DDBJ whole genome shotgun (WGS) entry which is preliminary data.</text>
</comment>
<name>A0AAV7NU91_PLEWA</name>
<sequence length="104" mass="11433">MFRTRASNLKHESASRVKKAGCGLSQCNTMKKRCQLIKAVELRATLDTIKENSPINLSADSSMTSVQWARPAEEEIKQNALLSQQHFSVLKGTVSAGMAGGYYQ</sequence>
<accession>A0AAV7NU91</accession>
<evidence type="ECO:0000313" key="1">
    <source>
        <dbReference type="EMBL" id="KAJ1118189.1"/>
    </source>
</evidence>
<evidence type="ECO:0000313" key="2">
    <source>
        <dbReference type="Proteomes" id="UP001066276"/>
    </source>
</evidence>
<protein>
    <submittedName>
        <fullName evidence="1">Uncharacterized protein</fullName>
    </submittedName>
</protein>
<organism evidence="1 2">
    <name type="scientific">Pleurodeles waltl</name>
    <name type="common">Iberian ribbed newt</name>
    <dbReference type="NCBI Taxonomy" id="8319"/>
    <lineage>
        <taxon>Eukaryota</taxon>
        <taxon>Metazoa</taxon>
        <taxon>Chordata</taxon>
        <taxon>Craniata</taxon>
        <taxon>Vertebrata</taxon>
        <taxon>Euteleostomi</taxon>
        <taxon>Amphibia</taxon>
        <taxon>Batrachia</taxon>
        <taxon>Caudata</taxon>
        <taxon>Salamandroidea</taxon>
        <taxon>Salamandridae</taxon>
        <taxon>Pleurodelinae</taxon>
        <taxon>Pleurodeles</taxon>
    </lineage>
</organism>
<dbReference type="Proteomes" id="UP001066276">
    <property type="component" value="Chromosome 8"/>
</dbReference>
<dbReference type="AlphaFoldDB" id="A0AAV7NU91"/>